<keyword evidence="3" id="KW-1185">Reference proteome</keyword>
<evidence type="ECO:0000256" key="1">
    <source>
        <dbReference type="SAM" id="MobiDB-lite"/>
    </source>
</evidence>
<proteinExistence type="predicted"/>
<protein>
    <submittedName>
        <fullName evidence="2">Uncharacterized protein</fullName>
    </submittedName>
</protein>
<feature type="compositionally biased region" description="Polar residues" evidence="1">
    <location>
        <begin position="1"/>
        <end position="25"/>
    </location>
</feature>
<comment type="caution">
    <text evidence="2">The sequence shown here is derived from an EMBL/GenBank/DDBJ whole genome shotgun (WGS) entry which is preliminary data.</text>
</comment>
<dbReference type="Proteomes" id="UP000246991">
    <property type="component" value="Unassembled WGS sequence"/>
</dbReference>
<gene>
    <name evidence="2" type="ORF">C7212DRAFT_344971</name>
</gene>
<accession>A0A317SNV1</accession>
<dbReference type="EMBL" id="PYWC01000051">
    <property type="protein sequence ID" value="PWW75116.1"/>
    <property type="molecule type" value="Genomic_DNA"/>
</dbReference>
<name>A0A317SNV1_9PEZI</name>
<organism evidence="2 3">
    <name type="scientific">Tuber magnatum</name>
    <name type="common">white Piedmont truffle</name>
    <dbReference type="NCBI Taxonomy" id="42249"/>
    <lineage>
        <taxon>Eukaryota</taxon>
        <taxon>Fungi</taxon>
        <taxon>Dikarya</taxon>
        <taxon>Ascomycota</taxon>
        <taxon>Pezizomycotina</taxon>
        <taxon>Pezizomycetes</taxon>
        <taxon>Pezizales</taxon>
        <taxon>Tuberaceae</taxon>
        <taxon>Tuber</taxon>
    </lineage>
</organism>
<reference evidence="2 3" key="1">
    <citation type="submission" date="2018-03" db="EMBL/GenBank/DDBJ databases">
        <title>Genomes of Pezizomycetes fungi and the evolution of truffles.</title>
        <authorList>
            <person name="Murat C."/>
            <person name="Payen T."/>
            <person name="Noel B."/>
            <person name="Kuo A."/>
            <person name="Martin F.M."/>
        </authorList>
    </citation>
    <scope>NUCLEOTIDE SEQUENCE [LARGE SCALE GENOMIC DNA]</scope>
    <source>
        <strain evidence="2">091103-1</strain>
    </source>
</reference>
<evidence type="ECO:0000313" key="3">
    <source>
        <dbReference type="Proteomes" id="UP000246991"/>
    </source>
</evidence>
<sequence>MSKSQEQTSTATSNPSQETTQQGQSIEERFEGLANMASPSKGPGSGAPPARAPAPTIPRPRPIPASSASAWYIPGPGSGTGPHRLLAPAARYATGHRRGPGSGTTPRRLLAAIGRSGTSPHRAHRTLASTTGYFTSHWRGPDSEDCTSGSSTTPLFHLTAASGKRIARIAGRASSLMQSSQPAGTPLVPNPRADTLPADFKRNASTSRDKTPDADFTIDELQQDQVFFVTTSSTEGQVGGRCTCILSAIFQ</sequence>
<feature type="region of interest" description="Disordered" evidence="1">
    <location>
        <begin position="1"/>
        <end position="71"/>
    </location>
</feature>
<dbReference type="AlphaFoldDB" id="A0A317SNV1"/>
<feature type="compositionally biased region" description="Pro residues" evidence="1">
    <location>
        <begin position="50"/>
        <end position="63"/>
    </location>
</feature>
<evidence type="ECO:0000313" key="2">
    <source>
        <dbReference type="EMBL" id="PWW75116.1"/>
    </source>
</evidence>
<dbReference type="STRING" id="42249.A0A317SNV1"/>
<feature type="compositionally biased region" description="Basic and acidic residues" evidence="1">
    <location>
        <begin position="199"/>
        <end position="213"/>
    </location>
</feature>
<feature type="region of interest" description="Disordered" evidence="1">
    <location>
        <begin position="175"/>
        <end position="213"/>
    </location>
</feature>